<proteinExistence type="predicted"/>
<dbReference type="Pfam" id="PF04314">
    <property type="entry name" value="PCuAC"/>
    <property type="match status" value="1"/>
</dbReference>
<dbReference type="KEGG" id="spse:SULPSESMR1_00716"/>
<dbReference type="InterPro" id="IPR058248">
    <property type="entry name" value="Lxx211020-like"/>
</dbReference>
<evidence type="ECO:0000256" key="1">
    <source>
        <dbReference type="SAM" id="SignalP"/>
    </source>
</evidence>
<dbReference type="InterPro" id="IPR007410">
    <property type="entry name" value="LpqE-like"/>
</dbReference>
<dbReference type="SUPFAM" id="SSF110087">
    <property type="entry name" value="DR1885-like metal-binding protein"/>
    <property type="match status" value="1"/>
</dbReference>
<dbReference type="RefSeq" id="WP_089419585.1">
    <property type="nucleotide sequence ID" value="NZ_CP022415.1"/>
</dbReference>
<dbReference type="Gene3D" id="2.60.40.1890">
    <property type="entry name" value="PCu(A)C copper chaperone"/>
    <property type="match status" value="1"/>
</dbReference>
<keyword evidence="1" id="KW-0732">Signal</keyword>
<evidence type="ECO:0000313" key="3">
    <source>
        <dbReference type="Proteomes" id="UP000199754"/>
    </source>
</evidence>
<dbReference type="EMBL" id="CP022415">
    <property type="protein sequence ID" value="ASM71547.1"/>
    <property type="molecule type" value="Genomic_DNA"/>
</dbReference>
<dbReference type="Proteomes" id="UP000199754">
    <property type="component" value="Chromosome"/>
</dbReference>
<dbReference type="OrthoDB" id="9796962at2"/>
<protein>
    <submittedName>
        <fullName evidence="2">Copper chaperone PCu(A)C</fullName>
    </submittedName>
</protein>
<dbReference type="InterPro" id="IPR036182">
    <property type="entry name" value="PCuAC_sf"/>
</dbReference>
<feature type="chain" id="PRO_5013143870" evidence="1">
    <location>
        <begin position="20"/>
        <end position="158"/>
    </location>
</feature>
<accession>A0A221JY77</accession>
<evidence type="ECO:0000313" key="2">
    <source>
        <dbReference type="EMBL" id="ASM71547.1"/>
    </source>
</evidence>
<dbReference type="AlphaFoldDB" id="A0A221JY77"/>
<dbReference type="PANTHER" id="PTHR36302:SF1">
    <property type="entry name" value="COPPER CHAPERONE PCU(A)C"/>
    <property type="match status" value="1"/>
</dbReference>
<reference evidence="2 3" key="1">
    <citation type="submission" date="2017-07" db="EMBL/GenBank/DDBJ databases">
        <title>Genome Sequence of Sulfitobacter pseudonitzschiae Strain SMR1 Isolated from a culture of the Diatom Skeletonema marinoi.</title>
        <authorList>
            <person name="Topel M."/>
            <person name="Pinder M.I.M."/>
            <person name="Johansson O.N."/>
            <person name="Kourtchenko O."/>
            <person name="Godhe A."/>
            <person name="Clarke A.K."/>
        </authorList>
    </citation>
    <scope>NUCLEOTIDE SEQUENCE [LARGE SCALE GENOMIC DNA]</scope>
    <source>
        <strain evidence="2 3">SMR1</strain>
    </source>
</reference>
<gene>
    <name evidence="2" type="ORF">SULPSESMR1_00716</name>
</gene>
<name>A0A221JY77_9RHOB</name>
<organism evidence="2 3">
    <name type="scientific">Pseudosulfitobacter pseudonitzschiae</name>
    <dbReference type="NCBI Taxonomy" id="1402135"/>
    <lineage>
        <taxon>Bacteria</taxon>
        <taxon>Pseudomonadati</taxon>
        <taxon>Pseudomonadota</taxon>
        <taxon>Alphaproteobacteria</taxon>
        <taxon>Rhodobacterales</taxon>
        <taxon>Roseobacteraceae</taxon>
        <taxon>Pseudosulfitobacter</taxon>
    </lineage>
</organism>
<feature type="signal peptide" evidence="1">
    <location>
        <begin position="1"/>
        <end position="19"/>
    </location>
</feature>
<sequence length="158" mass="16931">MRTLSLVTALTLAATPLAAQDDHDHISEADGLRIVHAWTPATKGSETLIYMEIENETNSLQTLTGAETEDGLTAELVGFTYVDGVEAWENLPAIPIASGQHLDLAPRAVAFRLSGLNAALTVGEEVKMEVMFGDLHLDAHVAVEDEDATDHSHAGHNH</sequence>
<dbReference type="PANTHER" id="PTHR36302">
    <property type="entry name" value="BLR7088 PROTEIN"/>
    <property type="match status" value="1"/>
</dbReference>
<keyword evidence="3" id="KW-1185">Reference proteome</keyword>